<dbReference type="GO" id="GO:0016887">
    <property type="term" value="F:ATP hydrolysis activity"/>
    <property type="evidence" value="ECO:0007669"/>
    <property type="project" value="InterPro"/>
</dbReference>
<dbReference type="InterPro" id="IPR003593">
    <property type="entry name" value="AAA+_ATPase"/>
</dbReference>
<dbReference type="EMBL" id="JAPKNK010000009">
    <property type="protein sequence ID" value="MCX5571379.1"/>
    <property type="molecule type" value="Genomic_DNA"/>
</dbReference>
<dbReference type="InterPro" id="IPR027417">
    <property type="entry name" value="P-loop_NTPase"/>
</dbReference>
<dbReference type="Pfam" id="PF08352">
    <property type="entry name" value="oligo_HPY"/>
    <property type="match status" value="1"/>
</dbReference>
<dbReference type="Pfam" id="PF00005">
    <property type="entry name" value="ABC_tran"/>
    <property type="match status" value="1"/>
</dbReference>
<dbReference type="InterPro" id="IPR003439">
    <property type="entry name" value="ABC_transporter-like_ATP-bd"/>
</dbReference>
<keyword evidence="5 7" id="KW-0067">ATP-binding</keyword>
<evidence type="ECO:0000313" key="8">
    <source>
        <dbReference type="Proteomes" id="UP001144805"/>
    </source>
</evidence>
<dbReference type="AlphaFoldDB" id="A0A9X3E4F4"/>
<protein>
    <submittedName>
        <fullName evidence="7">ATP-binding cassette domain-containing protein</fullName>
    </submittedName>
</protein>
<sequence length="334" mass="36393">MTRPGRPLLEAVGLTKRFAAPSGLFGPRRQVHAVESVSFSLAKGEVLGLVGESGSGKTTVGRMIMGLEQPTEGTILFDEREIGGGTRAELLSVRRRIQMVFQDPFASLNPRRRVGDLIAEGLEIQRIGTRAEQRAEVSRLLDLVGLPSDAANRFPHEFSGGQRQRIGIARALAVKPDVLVADEPVSALDVSVQAQVLNLLQDLKEKLDLTILFISHDLAVVEHFCDRVAVMYLGRLMELAPRETLFAQPRHPYTEALLSAAPIPDPAQRRERIVMQGDVPSPIDPPSGCVLRTRCRYALPACAAAVPPLAEAGPGHFKACIRDDILPRPVHALQ</sequence>
<organism evidence="7 8">
    <name type="scientific">Kaistia nematophila</name>
    <dbReference type="NCBI Taxonomy" id="2994654"/>
    <lineage>
        <taxon>Bacteria</taxon>
        <taxon>Pseudomonadati</taxon>
        <taxon>Pseudomonadota</taxon>
        <taxon>Alphaproteobacteria</taxon>
        <taxon>Hyphomicrobiales</taxon>
        <taxon>Kaistiaceae</taxon>
        <taxon>Kaistia</taxon>
    </lineage>
</organism>
<dbReference type="FunFam" id="3.40.50.300:FF:000016">
    <property type="entry name" value="Oligopeptide ABC transporter ATP-binding component"/>
    <property type="match status" value="1"/>
</dbReference>
<name>A0A9X3E4F4_9HYPH</name>
<dbReference type="GO" id="GO:0015833">
    <property type="term" value="P:peptide transport"/>
    <property type="evidence" value="ECO:0007669"/>
    <property type="project" value="InterPro"/>
</dbReference>
<dbReference type="PANTHER" id="PTHR43776">
    <property type="entry name" value="TRANSPORT ATP-BINDING PROTEIN"/>
    <property type="match status" value="1"/>
</dbReference>
<comment type="similarity">
    <text evidence="2">Belongs to the ABC transporter superfamily.</text>
</comment>
<dbReference type="RefSeq" id="WP_266340326.1">
    <property type="nucleotide sequence ID" value="NZ_JAPKNK010000009.1"/>
</dbReference>
<dbReference type="GO" id="GO:0055085">
    <property type="term" value="P:transmembrane transport"/>
    <property type="evidence" value="ECO:0007669"/>
    <property type="project" value="UniProtKB-ARBA"/>
</dbReference>
<evidence type="ECO:0000259" key="6">
    <source>
        <dbReference type="PROSITE" id="PS50893"/>
    </source>
</evidence>
<feature type="domain" description="ABC transporter" evidence="6">
    <location>
        <begin position="9"/>
        <end position="258"/>
    </location>
</feature>
<dbReference type="InterPro" id="IPR013563">
    <property type="entry name" value="Oligopep_ABC_C"/>
</dbReference>
<proteinExistence type="inferred from homology"/>
<evidence type="ECO:0000256" key="4">
    <source>
        <dbReference type="ARBA" id="ARBA00022741"/>
    </source>
</evidence>
<dbReference type="GO" id="GO:0005524">
    <property type="term" value="F:ATP binding"/>
    <property type="evidence" value="ECO:0007669"/>
    <property type="project" value="UniProtKB-KW"/>
</dbReference>
<dbReference type="Proteomes" id="UP001144805">
    <property type="component" value="Unassembled WGS sequence"/>
</dbReference>
<keyword evidence="8" id="KW-1185">Reference proteome</keyword>
<gene>
    <name evidence="7" type="ORF">OSH07_19420</name>
</gene>
<dbReference type="SMART" id="SM00382">
    <property type="entry name" value="AAA"/>
    <property type="match status" value="1"/>
</dbReference>
<dbReference type="PROSITE" id="PS00211">
    <property type="entry name" value="ABC_TRANSPORTER_1"/>
    <property type="match status" value="1"/>
</dbReference>
<dbReference type="PROSITE" id="PS50893">
    <property type="entry name" value="ABC_TRANSPORTER_2"/>
    <property type="match status" value="1"/>
</dbReference>
<reference evidence="7" key="1">
    <citation type="submission" date="2022-11" db="EMBL/GenBank/DDBJ databases">
        <title>Biodiversity and phylogenetic relationships of bacteria.</title>
        <authorList>
            <person name="Machado R.A.R."/>
            <person name="Bhat A."/>
            <person name="Loulou A."/>
            <person name="Kallel S."/>
        </authorList>
    </citation>
    <scope>NUCLEOTIDE SEQUENCE</scope>
    <source>
        <strain evidence="7">K-TC2</strain>
    </source>
</reference>
<dbReference type="CDD" id="cd03257">
    <property type="entry name" value="ABC_NikE_OppD_transporters"/>
    <property type="match status" value="1"/>
</dbReference>
<keyword evidence="3" id="KW-0813">Transport</keyword>
<comment type="subcellular location">
    <subcellularLocation>
        <location evidence="1">Cell inner membrane</location>
        <topology evidence="1">Peripheral membrane protein</topology>
    </subcellularLocation>
</comment>
<dbReference type="Gene3D" id="3.40.50.300">
    <property type="entry name" value="P-loop containing nucleotide triphosphate hydrolases"/>
    <property type="match status" value="1"/>
</dbReference>
<evidence type="ECO:0000256" key="5">
    <source>
        <dbReference type="ARBA" id="ARBA00022840"/>
    </source>
</evidence>
<dbReference type="GO" id="GO:0005886">
    <property type="term" value="C:plasma membrane"/>
    <property type="evidence" value="ECO:0007669"/>
    <property type="project" value="UniProtKB-SubCell"/>
</dbReference>
<dbReference type="InterPro" id="IPR017871">
    <property type="entry name" value="ABC_transporter-like_CS"/>
</dbReference>
<dbReference type="PANTHER" id="PTHR43776:SF7">
    <property type="entry name" value="D,D-DIPEPTIDE TRANSPORT ATP-BINDING PROTEIN DDPF-RELATED"/>
    <property type="match status" value="1"/>
</dbReference>
<accession>A0A9X3E4F4</accession>
<evidence type="ECO:0000256" key="3">
    <source>
        <dbReference type="ARBA" id="ARBA00022448"/>
    </source>
</evidence>
<evidence type="ECO:0000256" key="2">
    <source>
        <dbReference type="ARBA" id="ARBA00005417"/>
    </source>
</evidence>
<comment type="caution">
    <text evidence="7">The sequence shown here is derived from an EMBL/GenBank/DDBJ whole genome shotgun (WGS) entry which is preliminary data.</text>
</comment>
<evidence type="ECO:0000313" key="7">
    <source>
        <dbReference type="EMBL" id="MCX5571379.1"/>
    </source>
</evidence>
<evidence type="ECO:0000256" key="1">
    <source>
        <dbReference type="ARBA" id="ARBA00004417"/>
    </source>
</evidence>
<dbReference type="SUPFAM" id="SSF52540">
    <property type="entry name" value="P-loop containing nucleoside triphosphate hydrolases"/>
    <property type="match status" value="1"/>
</dbReference>
<keyword evidence="4" id="KW-0547">Nucleotide-binding</keyword>
<dbReference type="NCBIfam" id="TIGR01727">
    <property type="entry name" value="oligo_HPY"/>
    <property type="match status" value="1"/>
</dbReference>
<dbReference type="InterPro" id="IPR050319">
    <property type="entry name" value="ABC_transp_ATP-bind"/>
</dbReference>